<evidence type="ECO:0000259" key="1">
    <source>
        <dbReference type="Pfam" id="PF03067"/>
    </source>
</evidence>
<keyword evidence="3" id="KW-1185">Reference proteome</keyword>
<organism evidence="2 3">
    <name type="scientific">Rhamnusium bicolor</name>
    <dbReference type="NCBI Taxonomy" id="1586634"/>
    <lineage>
        <taxon>Eukaryota</taxon>
        <taxon>Metazoa</taxon>
        <taxon>Ecdysozoa</taxon>
        <taxon>Arthropoda</taxon>
        <taxon>Hexapoda</taxon>
        <taxon>Insecta</taxon>
        <taxon>Pterygota</taxon>
        <taxon>Neoptera</taxon>
        <taxon>Endopterygota</taxon>
        <taxon>Coleoptera</taxon>
        <taxon>Polyphaga</taxon>
        <taxon>Cucujiformia</taxon>
        <taxon>Chrysomeloidea</taxon>
        <taxon>Cerambycidae</taxon>
        <taxon>Lepturinae</taxon>
        <taxon>Rhagiini</taxon>
        <taxon>Rhamnusium</taxon>
    </lineage>
</organism>
<comment type="caution">
    <text evidence="2">The sequence shown here is derived from an EMBL/GenBank/DDBJ whole genome shotgun (WGS) entry which is preliminary data.</text>
</comment>
<reference evidence="2" key="1">
    <citation type="journal article" date="2023" name="Insect Mol. Biol.">
        <title>Genome sequencing provides insights into the evolution of gene families encoding plant cell wall-degrading enzymes in longhorned beetles.</title>
        <authorList>
            <person name="Shin N.R."/>
            <person name="Okamura Y."/>
            <person name="Kirsch R."/>
            <person name="Pauchet Y."/>
        </authorList>
    </citation>
    <scope>NUCLEOTIDE SEQUENCE</scope>
    <source>
        <strain evidence="2">RBIC_L_NR</strain>
    </source>
</reference>
<name>A0AAV8WKQ5_9CUCU</name>
<dbReference type="InterPro" id="IPR004302">
    <property type="entry name" value="Cellulose/chitin-bd_N"/>
</dbReference>
<dbReference type="AlphaFoldDB" id="A0AAV8WKQ5"/>
<accession>A0AAV8WKQ5</accession>
<gene>
    <name evidence="2" type="ORF">NQ314_020925</name>
</gene>
<feature type="domain" description="Chitin-binding type-4" evidence="1">
    <location>
        <begin position="395"/>
        <end position="496"/>
    </location>
</feature>
<sequence length="535" mass="59004">MSKKVCVCGTEHETEQPIVITITACQNKCHEKDKTKSTENLIPLSTSSPMSLAKYKQKSIDTMTNDANKDDEIIIDHLLYCEEEEVENVPPPSKSSPIKAVDRCTGCDLDDTDEKEVEDMFRDLKKSQKTDQSVHLAVEKKRRNQSCDTSTPVPHIKSSINLNVSNNFPSDTAIKLPILIPRYHGPGCAMEVNVLEKHDNHCSYKKMKNPERNPTDDRTGSYEVIGRLVFKTCQQGTNMPLDEASKTTKSKIGPQSSKLAAIYSLFNISSGGFDGAPGDAHLCSSTSAKEIQALQRYLKRKRVFESLAKSSKSFPTNLGQCSAAYDTKRSSERGETSQCRSLTSYEVEELYFFEQKSNKSIQISESYENKPLAVAMNSVLIFVFIGLLAKDAVGHGMMLDPPNRSSLWRFVPQALKDYDDNANFCGGANHGLNGGKCGVCGDSYTDPHPQDNENTGKYGTGIVTAKYESGSVIDVSVRLTSNHLGTFTYSVCVLEDPNAPEPGEHCFIPISLEDGSSKYKVSKDEIDIVNESTTS</sequence>
<dbReference type="Proteomes" id="UP001162156">
    <property type="component" value="Unassembled WGS sequence"/>
</dbReference>
<evidence type="ECO:0000313" key="2">
    <source>
        <dbReference type="EMBL" id="KAJ8926682.1"/>
    </source>
</evidence>
<dbReference type="Pfam" id="PF03067">
    <property type="entry name" value="LPMO_10"/>
    <property type="match status" value="1"/>
</dbReference>
<protein>
    <recommendedName>
        <fullName evidence="1">Chitin-binding type-4 domain-containing protein</fullName>
    </recommendedName>
</protein>
<proteinExistence type="predicted"/>
<evidence type="ECO:0000313" key="3">
    <source>
        <dbReference type="Proteomes" id="UP001162156"/>
    </source>
</evidence>
<dbReference type="EMBL" id="JANEYF010005805">
    <property type="protein sequence ID" value="KAJ8926682.1"/>
    <property type="molecule type" value="Genomic_DNA"/>
</dbReference>